<evidence type="ECO:0000259" key="1">
    <source>
        <dbReference type="PROSITE" id="PS51384"/>
    </source>
</evidence>
<accession>D4DCA9</accession>
<dbReference type="CDD" id="cd06197">
    <property type="entry name" value="FNR_like_2"/>
    <property type="match status" value="1"/>
</dbReference>
<dbReference type="Gene3D" id="2.30.110.10">
    <property type="entry name" value="Electron Transport, Fmn-binding Protein, Chain A"/>
    <property type="match status" value="1"/>
</dbReference>
<dbReference type="KEGG" id="tve:TRV_04762"/>
<sequence>MAFVLAGEVQWHEGEKKMHELMHVPYEENPTAAFLSPGAAALVQKCPLLAVGTLDKQGRPWSTVWGGQAGFVGPVAQSIIGIRNVIDGTHDPVAETLLGGELAGTIVKEPPPGRLMSALPIDMENRRRVKLMGRMVAGSMEEESQEGPGNSSINDTTLGKSAQVQLVMKVEGSLGEITISSLAPYIPCPKSTDLRLGNCPKYINKKRITQALPHPKLISNSPHLPQEALDLLGRIDTLFVASSHGNDSMDSNIRGGPPGFVRVLSNDSTGAVIVYPEYSGNRLYQTLGNLQTTPLAGYAFPDFELGHILYITGKTEVLVGKDAAKILPRSNLAVRVSVTAARYVENGLSFRGEAMQRSPYNPEVRYLASEKPAPGSQLPDNEEMRVILVKKDVITPTINRFKFKASDPSAVLKWIPGQYATVSFRDELDMGYSHMRDDDPTSINDDYIRTFTVSSHPGRNLAKNEFEITVRRKGSATSHLFRASERSGLELSLRGFDGSFRFECSGSNRSVDHESCPLPFIAGGIGITPLLAQLPDIDMSRLKLLWSVSMKDVGLVHDVFEQYSNLPNATTVFLTSGSPAIENDMNEDDKKTLISVTSSGAKIERRRLIKEDLSAVPDAGVWYICAGTELKTAATNWLTGKKLIYEDFNY</sequence>
<comment type="caution">
    <text evidence="2">The sequence shown here is derived from an EMBL/GenBank/DDBJ whole genome shotgun (WGS) entry which is preliminary data.</text>
</comment>
<gene>
    <name evidence="2" type="ORF">TRV_04762</name>
</gene>
<proteinExistence type="predicted"/>
<dbReference type="PANTHER" id="PTHR42815">
    <property type="entry name" value="FAD-BINDING, PUTATIVE (AFU_ORTHOLOGUE AFUA_6G07600)-RELATED"/>
    <property type="match status" value="1"/>
</dbReference>
<feature type="domain" description="FAD-binding FR-type" evidence="1">
    <location>
        <begin position="381"/>
        <end position="503"/>
    </location>
</feature>
<dbReference type="PANTHER" id="PTHR42815:SF2">
    <property type="entry name" value="FAD-BINDING, PUTATIVE (AFU_ORTHOLOGUE AFUA_6G07600)-RELATED"/>
    <property type="match status" value="1"/>
</dbReference>
<dbReference type="SUPFAM" id="SSF52343">
    <property type="entry name" value="Ferredoxin reductase-like, C-terminal NADP-linked domain"/>
    <property type="match status" value="1"/>
</dbReference>
<dbReference type="GeneID" id="9577990"/>
<evidence type="ECO:0000313" key="3">
    <source>
        <dbReference type="Proteomes" id="UP000008383"/>
    </source>
</evidence>
<dbReference type="GO" id="GO:0016491">
    <property type="term" value="F:oxidoreductase activity"/>
    <property type="evidence" value="ECO:0007669"/>
    <property type="project" value="InterPro"/>
</dbReference>
<dbReference type="SUPFAM" id="SSF63380">
    <property type="entry name" value="Riboflavin synthase domain-like"/>
    <property type="match status" value="1"/>
</dbReference>
<evidence type="ECO:0000313" key="2">
    <source>
        <dbReference type="EMBL" id="EFE40529.1"/>
    </source>
</evidence>
<dbReference type="RefSeq" id="XP_003021147.1">
    <property type="nucleotide sequence ID" value="XM_003021101.1"/>
</dbReference>
<reference evidence="3" key="1">
    <citation type="journal article" date="2011" name="Genome Biol.">
        <title>Comparative and functional genomics provide insights into the pathogenicity of dermatophytic fungi.</title>
        <authorList>
            <person name="Burmester A."/>
            <person name="Shelest E."/>
            <person name="Gloeckner G."/>
            <person name="Heddergott C."/>
            <person name="Schindler S."/>
            <person name="Staib P."/>
            <person name="Heidel A."/>
            <person name="Felder M."/>
            <person name="Petzold A."/>
            <person name="Szafranski K."/>
            <person name="Feuermann M."/>
            <person name="Pedruzzi I."/>
            <person name="Priebe S."/>
            <person name="Groth M."/>
            <person name="Winkler R."/>
            <person name="Li W."/>
            <person name="Kniemeyer O."/>
            <person name="Schroeckh V."/>
            <person name="Hertweck C."/>
            <person name="Hube B."/>
            <person name="White T.C."/>
            <person name="Platzer M."/>
            <person name="Guthke R."/>
            <person name="Heitman J."/>
            <person name="Woestemeyer J."/>
            <person name="Zipfel P.F."/>
            <person name="Monod M."/>
            <person name="Brakhage A.A."/>
        </authorList>
    </citation>
    <scope>NUCLEOTIDE SEQUENCE [LARGE SCALE GENOMIC DNA]</scope>
    <source>
        <strain evidence="3">HKI 0517</strain>
    </source>
</reference>
<dbReference type="Proteomes" id="UP000008383">
    <property type="component" value="Unassembled WGS sequence"/>
</dbReference>
<dbReference type="OrthoDB" id="436496at2759"/>
<dbReference type="EMBL" id="ACYE01000241">
    <property type="protein sequence ID" value="EFE40529.1"/>
    <property type="molecule type" value="Genomic_DNA"/>
</dbReference>
<dbReference type="Gene3D" id="2.40.30.10">
    <property type="entry name" value="Translation factors"/>
    <property type="match status" value="1"/>
</dbReference>
<dbReference type="AlphaFoldDB" id="D4DCA9"/>
<dbReference type="InterPro" id="IPR017938">
    <property type="entry name" value="Riboflavin_synthase-like_b-brl"/>
</dbReference>
<dbReference type="InterPro" id="IPR039261">
    <property type="entry name" value="FNR_nucleotide-bd"/>
</dbReference>
<dbReference type="InterPro" id="IPR017927">
    <property type="entry name" value="FAD-bd_FR_type"/>
</dbReference>
<dbReference type="Gene3D" id="3.40.50.80">
    <property type="entry name" value="Nucleotide-binding domain of ferredoxin-NADP reductase (FNR) module"/>
    <property type="match status" value="1"/>
</dbReference>
<keyword evidence="3" id="KW-1185">Reference proteome</keyword>
<organism evidence="2 3">
    <name type="scientific">Trichophyton verrucosum (strain HKI 0517)</name>
    <dbReference type="NCBI Taxonomy" id="663202"/>
    <lineage>
        <taxon>Eukaryota</taxon>
        <taxon>Fungi</taxon>
        <taxon>Dikarya</taxon>
        <taxon>Ascomycota</taxon>
        <taxon>Pezizomycotina</taxon>
        <taxon>Eurotiomycetes</taxon>
        <taxon>Eurotiomycetidae</taxon>
        <taxon>Onygenales</taxon>
        <taxon>Arthrodermataceae</taxon>
        <taxon>Trichophyton</taxon>
    </lineage>
</organism>
<dbReference type="HOGENOM" id="CLU_017006_2_0_1"/>
<name>D4DCA9_TRIVH</name>
<dbReference type="PROSITE" id="PS51384">
    <property type="entry name" value="FAD_FR"/>
    <property type="match status" value="1"/>
</dbReference>
<protein>
    <recommendedName>
        <fullName evidence="1">FAD-binding FR-type domain-containing protein</fullName>
    </recommendedName>
</protein>
<dbReference type="InterPro" id="IPR012349">
    <property type="entry name" value="Split_barrel_FMN-bd"/>
</dbReference>